<dbReference type="InterPro" id="IPR007110">
    <property type="entry name" value="Ig-like_dom"/>
</dbReference>
<keyword evidence="1" id="KW-0472">Membrane</keyword>
<dbReference type="InterPro" id="IPR003598">
    <property type="entry name" value="Ig_sub2"/>
</dbReference>
<gene>
    <name evidence="4" type="ORF">FSCOSCO3_A012032</name>
</gene>
<evidence type="ECO:0000256" key="2">
    <source>
        <dbReference type="SAM" id="SignalP"/>
    </source>
</evidence>
<reference evidence="4 5" key="1">
    <citation type="submission" date="2024-01" db="EMBL/GenBank/DDBJ databases">
        <authorList>
            <person name="Alioto T."/>
            <person name="Alioto T."/>
            <person name="Gomez Garrido J."/>
        </authorList>
    </citation>
    <scope>NUCLEOTIDE SEQUENCE [LARGE SCALE GENOMIC DNA]</scope>
</reference>
<keyword evidence="2" id="KW-0732">Signal</keyword>
<dbReference type="AlphaFoldDB" id="A0AAV1QG19"/>
<dbReference type="SUPFAM" id="SSF48726">
    <property type="entry name" value="Immunoglobulin"/>
    <property type="match status" value="2"/>
</dbReference>
<feature type="chain" id="PRO_5043707402" evidence="2">
    <location>
        <begin position="18"/>
        <end position="357"/>
    </location>
</feature>
<dbReference type="InterPro" id="IPR036179">
    <property type="entry name" value="Ig-like_dom_sf"/>
</dbReference>
<keyword evidence="5" id="KW-1185">Reference proteome</keyword>
<keyword evidence="1" id="KW-0812">Transmembrane</keyword>
<dbReference type="PROSITE" id="PS50835">
    <property type="entry name" value="IG_LIKE"/>
    <property type="match status" value="1"/>
</dbReference>
<evidence type="ECO:0000256" key="1">
    <source>
        <dbReference type="SAM" id="Phobius"/>
    </source>
</evidence>
<comment type="caution">
    <text evidence="4">The sequence shown here is derived from an EMBL/GenBank/DDBJ whole genome shotgun (WGS) entry which is preliminary data.</text>
</comment>
<dbReference type="SMART" id="SM00409">
    <property type="entry name" value="IG"/>
    <property type="match status" value="2"/>
</dbReference>
<dbReference type="Proteomes" id="UP001314229">
    <property type="component" value="Unassembled WGS sequence"/>
</dbReference>
<evidence type="ECO:0000313" key="5">
    <source>
        <dbReference type="Proteomes" id="UP001314229"/>
    </source>
</evidence>
<feature type="signal peptide" evidence="2">
    <location>
        <begin position="1"/>
        <end position="17"/>
    </location>
</feature>
<accession>A0AAV1QG19</accession>
<keyword evidence="1" id="KW-1133">Transmembrane helix</keyword>
<protein>
    <submittedName>
        <fullName evidence="4">Uncharacterized protein LOC122970051</fullName>
    </submittedName>
</protein>
<dbReference type="InterPro" id="IPR003599">
    <property type="entry name" value="Ig_sub"/>
</dbReference>
<dbReference type="SMART" id="SM00408">
    <property type="entry name" value="IGc2"/>
    <property type="match status" value="2"/>
</dbReference>
<name>A0AAV1QG19_SCOSC</name>
<sequence>MLSFVIFWFLLTRLIRCSENSTGLQVESFGSEGLLSPPAVIQVSVPEDHHLCLQCGGSDGSDVVWTRQDRAVLVTRQGNYETNWDPRRFSLLTGGELCLRRLDDSDSGEYRCNQQLVAELQVLSGHDFRVSAGWTLLLPCRGSKRPKQKWIHRREGGRRECILTRYKNGTVKVEQEENRYSFKNEALQILDLQPCDAGDYLCNGELQARVTVLTDHKETTELHSTSSSTVTPAGITTDVVEEEKKKEKKRPENALLLVAVVSLGLMVVLMASVCVLLTSMKCRRKRRNRKAGCEGLESPSPPEETIHYASLGRQNWRDRPCRTPPDQNHHNVIYSSVITRPAANKHKHCQTGMKLYI</sequence>
<feature type="transmembrane region" description="Helical" evidence="1">
    <location>
        <begin position="254"/>
        <end position="280"/>
    </location>
</feature>
<dbReference type="InterPro" id="IPR013783">
    <property type="entry name" value="Ig-like_fold"/>
</dbReference>
<dbReference type="EMBL" id="CAWUFR010000846">
    <property type="protein sequence ID" value="CAK6981571.1"/>
    <property type="molecule type" value="Genomic_DNA"/>
</dbReference>
<evidence type="ECO:0000313" key="4">
    <source>
        <dbReference type="EMBL" id="CAK6981571.1"/>
    </source>
</evidence>
<evidence type="ECO:0000259" key="3">
    <source>
        <dbReference type="PROSITE" id="PS50835"/>
    </source>
</evidence>
<feature type="domain" description="Ig-like" evidence="3">
    <location>
        <begin position="52"/>
        <end position="112"/>
    </location>
</feature>
<organism evidence="4 5">
    <name type="scientific">Scomber scombrus</name>
    <name type="common">Atlantic mackerel</name>
    <name type="synonym">Scomber vernalis</name>
    <dbReference type="NCBI Taxonomy" id="13677"/>
    <lineage>
        <taxon>Eukaryota</taxon>
        <taxon>Metazoa</taxon>
        <taxon>Chordata</taxon>
        <taxon>Craniata</taxon>
        <taxon>Vertebrata</taxon>
        <taxon>Euteleostomi</taxon>
        <taxon>Actinopterygii</taxon>
        <taxon>Neopterygii</taxon>
        <taxon>Teleostei</taxon>
        <taxon>Neoteleostei</taxon>
        <taxon>Acanthomorphata</taxon>
        <taxon>Pelagiaria</taxon>
        <taxon>Scombriformes</taxon>
        <taxon>Scombridae</taxon>
        <taxon>Scomber</taxon>
    </lineage>
</organism>
<dbReference type="Gene3D" id="2.60.40.10">
    <property type="entry name" value="Immunoglobulins"/>
    <property type="match status" value="2"/>
</dbReference>
<proteinExistence type="predicted"/>